<proteinExistence type="predicted"/>
<sequence length="83" mass="9399">MRKQAAEKFLENNIDLADNVLFELEKADKIIGVLMAHIGYLSEYDKKGLERDLAARGFSDHTETRRAVLMKAFALQNESQDGV</sequence>
<protein>
    <submittedName>
        <fullName evidence="1">Uncharacterized protein</fullName>
    </submittedName>
</protein>
<organism evidence="1">
    <name type="scientific">Candidatus Thiothrix putei</name>
    <dbReference type="NCBI Taxonomy" id="3080811"/>
    <lineage>
        <taxon>Bacteria</taxon>
        <taxon>Pseudomonadati</taxon>
        <taxon>Pseudomonadota</taxon>
        <taxon>Gammaproteobacteria</taxon>
        <taxon>Thiotrichales</taxon>
        <taxon>Thiotrichaceae</taxon>
        <taxon>Thiothrix</taxon>
    </lineage>
</organism>
<accession>A0AA95KMW1</accession>
<dbReference type="Proteomes" id="UP001301326">
    <property type="component" value="Chromosome"/>
</dbReference>
<reference evidence="1" key="1">
    <citation type="journal article" date="2023" name="Int. J. Mol. Sci.">
        <title>Metagenomics Revealed a New Genus 'Candidatus Thiocaldithrix dubininis' gen. nov., sp. nov. and a New Species 'Candidatus Thiothrix putei' sp. nov. in the Family Thiotrichaceae, Some Members of Which Have Traits of Both Na+- and H+-Motive Energetics.</title>
        <authorList>
            <person name="Ravin N.V."/>
            <person name="Muntyan M.S."/>
            <person name="Smolyakov D.D."/>
            <person name="Rudenko T.S."/>
            <person name="Beletsky A.V."/>
            <person name="Mardanov A.V."/>
            <person name="Grabovich M.Y."/>
        </authorList>
    </citation>
    <scope>NUCLEOTIDE SEQUENCE</scope>
    <source>
        <strain evidence="1">GKL-02</strain>
    </source>
</reference>
<gene>
    <name evidence="1" type="ORF">QJT81_01120</name>
</gene>
<evidence type="ECO:0000313" key="1">
    <source>
        <dbReference type="EMBL" id="WGZ94620.1"/>
    </source>
</evidence>
<dbReference type="KEGG" id="tput:QJT81_01120"/>
<dbReference type="AlphaFoldDB" id="A0AA95KMW1"/>
<reference evidence="1" key="2">
    <citation type="submission" date="2023-04" db="EMBL/GenBank/DDBJ databases">
        <authorList>
            <person name="Beletskiy A.V."/>
            <person name="Mardanov A.V."/>
            <person name="Ravin N.V."/>
        </authorList>
    </citation>
    <scope>NUCLEOTIDE SEQUENCE</scope>
    <source>
        <strain evidence="1">GKL-02</strain>
    </source>
</reference>
<dbReference type="EMBL" id="CP124756">
    <property type="protein sequence ID" value="WGZ94620.1"/>
    <property type="molecule type" value="Genomic_DNA"/>
</dbReference>
<name>A0AA95KMW1_9GAMM</name>